<organism evidence="2 3">
    <name type="scientific">Synaphobranchus kaupii</name>
    <name type="common">Kaup's arrowtooth eel</name>
    <dbReference type="NCBI Taxonomy" id="118154"/>
    <lineage>
        <taxon>Eukaryota</taxon>
        <taxon>Metazoa</taxon>
        <taxon>Chordata</taxon>
        <taxon>Craniata</taxon>
        <taxon>Vertebrata</taxon>
        <taxon>Euteleostomi</taxon>
        <taxon>Actinopterygii</taxon>
        <taxon>Neopterygii</taxon>
        <taxon>Teleostei</taxon>
        <taxon>Anguilliformes</taxon>
        <taxon>Synaphobranchidae</taxon>
        <taxon>Synaphobranchus</taxon>
    </lineage>
</organism>
<accession>A0A9Q1FYK6</accession>
<sequence>MCQAKGGERDRGADSGQVLIRVTGGYHGNPAQDRETATAQEEGPSGLSSQLCWAASGLVAFRRARGLSVREAGARHSGTELNVLTSVTSAATCRFCQNFDWRPTFLWPTCGCQNYSPALAERGILNLSLATPQVLCGGPTLTPNYRWKRQNWGEARHDDEGDHRAPFRQHASEHRCPGVHSCKRAAEPLRFLAPAHPQRRWPPDHTPQTSNLPVILGALG</sequence>
<protein>
    <submittedName>
        <fullName evidence="2">Uncharacterized protein</fullName>
    </submittedName>
</protein>
<evidence type="ECO:0000256" key="1">
    <source>
        <dbReference type="SAM" id="MobiDB-lite"/>
    </source>
</evidence>
<keyword evidence="3" id="KW-1185">Reference proteome</keyword>
<feature type="region of interest" description="Disordered" evidence="1">
    <location>
        <begin position="24"/>
        <end position="43"/>
    </location>
</feature>
<reference evidence="2" key="1">
    <citation type="journal article" date="2023" name="Science">
        <title>Genome structures resolve the early diversification of teleost fishes.</title>
        <authorList>
            <person name="Parey E."/>
            <person name="Louis A."/>
            <person name="Montfort J."/>
            <person name="Bouchez O."/>
            <person name="Roques C."/>
            <person name="Iampietro C."/>
            <person name="Lluch J."/>
            <person name="Castinel A."/>
            <person name="Donnadieu C."/>
            <person name="Desvignes T."/>
            <person name="Floi Bucao C."/>
            <person name="Jouanno E."/>
            <person name="Wen M."/>
            <person name="Mejri S."/>
            <person name="Dirks R."/>
            <person name="Jansen H."/>
            <person name="Henkel C."/>
            <person name="Chen W.J."/>
            <person name="Zahm M."/>
            <person name="Cabau C."/>
            <person name="Klopp C."/>
            <person name="Thompson A.W."/>
            <person name="Robinson-Rechavi M."/>
            <person name="Braasch I."/>
            <person name="Lecointre G."/>
            <person name="Bobe J."/>
            <person name="Postlethwait J.H."/>
            <person name="Berthelot C."/>
            <person name="Roest Crollius H."/>
            <person name="Guiguen Y."/>
        </authorList>
    </citation>
    <scope>NUCLEOTIDE SEQUENCE</scope>
    <source>
        <strain evidence="2">WJC10195</strain>
    </source>
</reference>
<name>A0A9Q1FYK6_SYNKA</name>
<dbReference type="Proteomes" id="UP001152622">
    <property type="component" value="Chromosome 3"/>
</dbReference>
<evidence type="ECO:0000313" key="2">
    <source>
        <dbReference type="EMBL" id="KAJ8370100.1"/>
    </source>
</evidence>
<gene>
    <name evidence="2" type="ORF">SKAU_G00101280</name>
</gene>
<dbReference type="EMBL" id="JAINUF010000003">
    <property type="protein sequence ID" value="KAJ8370100.1"/>
    <property type="molecule type" value="Genomic_DNA"/>
</dbReference>
<evidence type="ECO:0000313" key="3">
    <source>
        <dbReference type="Proteomes" id="UP001152622"/>
    </source>
</evidence>
<dbReference type="AlphaFoldDB" id="A0A9Q1FYK6"/>
<comment type="caution">
    <text evidence="2">The sequence shown here is derived from an EMBL/GenBank/DDBJ whole genome shotgun (WGS) entry which is preliminary data.</text>
</comment>
<proteinExistence type="predicted"/>